<evidence type="ECO:0000313" key="2">
    <source>
        <dbReference type="Proteomes" id="UP001163046"/>
    </source>
</evidence>
<gene>
    <name evidence="1" type="ORF">OS493_012585</name>
</gene>
<accession>A0A9W9ZE44</accession>
<name>A0A9W9ZE44_9CNID</name>
<reference evidence="1" key="1">
    <citation type="submission" date="2023-01" db="EMBL/GenBank/DDBJ databases">
        <title>Genome assembly of the deep-sea coral Lophelia pertusa.</title>
        <authorList>
            <person name="Herrera S."/>
            <person name="Cordes E."/>
        </authorList>
    </citation>
    <scope>NUCLEOTIDE SEQUENCE</scope>
    <source>
        <strain evidence="1">USNM1676648</strain>
        <tissue evidence="1">Polyp</tissue>
    </source>
</reference>
<dbReference type="EMBL" id="MU826355">
    <property type="protein sequence ID" value="KAJ7379836.1"/>
    <property type="molecule type" value="Genomic_DNA"/>
</dbReference>
<organism evidence="1 2">
    <name type="scientific">Desmophyllum pertusum</name>
    <dbReference type="NCBI Taxonomy" id="174260"/>
    <lineage>
        <taxon>Eukaryota</taxon>
        <taxon>Metazoa</taxon>
        <taxon>Cnidaria</taxon>
        <taxon>Anthozoa</taxon>
        <taxon>Hexacorallia</taxon>
        <taxon>Scleractinia</taxon>
        <taxon>Caryophylliina</taxon>
        <taxon>Caryophylliidae</taxon>
        <taxon>Desmophyllum</taxon>
    </lineage>
</organism>
<comment type="caution">
    <text evidence="1">The sequence shown here is derived from an EMBL/GenBank/DDBJ whole genome shotgun (WGS) entry which is preliminary data.</text>
</comment>
<proteinExistence type="predicted"/>
<dbReference type="Proteomes" id="UP001163046">
    <property type="component" value="Unassembled WGS sequence"/>
</dbReference>
<keyword evidence="2" id="KW-1185">Reference proteome</keyword>
<protein>
    <submittedName>
        <fullName evidence="1">Uncharacterized protein</fullName>
    </submittedName>
</protein>
<dbReference type="AlphaFoldDB" id="A0A9W9ZE44"/>
<evidence type="ECO:0000313" key="1">
    <source>
        <dbReference type="EMBL" id="KAJ7379836.1"/>
    </source>
</evidence>
<sequence>MSVQRANQVAADRHAPIAKAAENTPGSSYAEMHRAKVKKDKTKIGSPVVGLNQTAPPGVGSSVNSYALLYKRGTITTKPKASSSAEPAIGEQTPKEIVPRGAQSVTPTPFSLQSSYSPGEEELFLTSQRKAFPMSLSSSWPNWTEMRSEMRPLVDYLPSLTLYPQTWIRLLNKWTVNQREVMPLRHLST</sequence>